<dbReference type="Gene3D" id="2.60.200.20">
    <property type="match status" value="1"/>
</dbReference>
<evidence type="ECO:0000313" key="9">
    <source>
        <dbReference type="EMBL" id="CAF0802078.1"/>
    </source>
</evidence>
<evidence type="ECO:0000256" key="2">
    <source>
        <dbReference type="ARBA" id="ARBA00022771"/>
    </source>
</evidence>
<keyword evidence="3" id="KW-0862">Zinc</keyword>
<reference evidence="9" key="1">
    <citation type="submission" date="2021-02" db="EMBL/GenBank/DDBJ databases">
        <authorList>
            <person name="Nowell W R."/>
        </authorList>
    </citation>
    <scope>NUCLEOTIDE SEQUENCE</scope>
</reference>
<dbReference type="EMBL" id="CAJNOK010000018">
    <property type="protein sequence ID" value="CAF0722962.1"/>
    <property type="molecule type" value="Genomic_DNA"/>
</dbReference>
<evidence type="ECO:0000256" key="4">
    <source>
        <dbReference type="PROSITE-ProRule" id="PRU00146"/>
    </source>
</evidence>
<keyword evidence="12" id="KW-1185">Reference proteome</keyword>
<feature type="compositionally biased region" description="Polar residues" evidence="5">
    <location>
        <begin position="299"/>
        <end position="344"/>
    </location>
</feature>
<feature type="compositionally biased region" description="Basic and acidic residues" evidence="5">
    <location>
        <begin position="42"/>
        <end position="51"/>
    </location>
</feature>
<dbReference type="Gene3D" id="3.30.40.10">
    <property type="entry name" value="Zinc/RING finger domain, C3HC4 (zinc finger)"/>
    <property type="match status" value="1"/>
</dbReference>
<feature type="region of interest" description="Disordered" evidence="5">
    <location>
        <begin position="92"/>
        <end position="137"/>
    </location>
</feature>
<dbReference type="SMART" id="SM00249">
    <property type="entry name" value="PHD"/>
    <property type="match status" value="2"/>
</dbReference>
<dbReference type="EMBL" id="CAJNOQ010000445">
    <property type="protein sequence ID" value="CAF0802078.1"/>
    <property type="molecule type" value="Genomic_DNA"/>
</dbReference>
<feature type="region of interest" description="Disordered" evidence="5">
    <location>
        <begin position="285"/>
        <end position="364"/>
    </location>
</feature>
<evidence type="ECO:0000313" key="12">
    <source>
        <dbReference type="Proteomes" id="UP000663829"/>
    </source>
</evidence>
<dbReference type="GO" id="GO:0008270">
    <property type="term" value="F:zinc ion binding"/>
    <property type="evidence" value="ECO:0007669"/>
    <property type="project" value="UniProtKB-KW"/>
</dbReference>
<keyword evidence="2 4" id="KW-0863">Zinc-finger</keyword>
<feature type="compositionally biased region" description="Polar residues" evidence="5">
    <location>
        <begin position="776"/>
        <end position="811"/>
    </location>
</feature>
<dbReference type="GO" id="GO:0006357">
    <property type="term" value="P:regulation of transcription by RNA polymerase II"/>
    <property type="evidence" value="ECO:0007669"/>
    <property type="project" value="TreeGrafter"/>
</dbReference>
<dbReference type="InterPro" id="IPR008984">
    <property type="entry name" value="SMAD_FHA_dom_sf"/>
</dbReference>
<feature type="compositionally biased region" description="Polar residues" evidence="5">
    <location>
        <begin position="119"/>
        <end position="137"/>
    </location>
</feature>
<dbReference type="SUPFAM" id="SSF49879">
    <property type="entry name" value="SMAD/FHA domain"/>
    <property type="match status" value="1"/>
</dbReference>
<dbReference type="EMBL" id="CAJOBC010000445">
    <property type="protein sequence ID" value="CAF3587165.1"/>
    <property type="molecule type" value="Genomic_DNA"/>
</dbReference>
<evidence type="ECO:0000256" key="5">
    <source>
        <dbReference type="SAM" id="MobiDB-lite"/>
    </source>
</evidence>
<feature type="region of interest" description="Disordered" evidence="5">
    <location>
        <begin position="152"/>
        <end position="173"/>
    </location>
</feature>
<dbReference type="SUPFAM" id="SSF57903">
    <property type="entry name" value="FYVE/PHD zinc finger"/>
    <property type="match status" value="2"/>
</dbReference>
<gene>
    <name evidence="9" type="ORF">GPM918_LOCUS3569</name>
    <name evidence="8" type="ORF">OVA965_LOCUS190</name>
    <name evidence="11" type="ORF">SRO942_LOCUS3569</name>
    <name evidence="10" type="ORF">TMI583_LOCUS190</name>
</gene>
<dbReference type="InterPro" id="IPR013083">
    <property type="entry name" value="Znf_RING/FYVE/PHD"/>
</dbReference>
<feature type="region of interest" description="Disordered" evidence="5">
    <location>
        <begin position="1"/>
        <end position="59"/>
    </location>
</feature>
<feature type="compositionally biased region" description="Polar residues" evidence="5">
    <location>
        <begin position="1"/>
        <end position="27"/>
    </location>
</feature>
<organism evidence="9 12">
    <name type="scientific">Didymodactylos carnosus</name>
    <dbReference type="NCBI Taxonomy" id="1234261"/>
    <lineage>
        <taxon>Eukaryota</taxon>
        <taxon>Metazoa</taxon>
        <taxon>Spiralia</taxon>
        <taxon>Gnathifera</taxon>
        <taxon>Rotifera</taxon>
        <taxon>Eurotatoria</taxon>
        <taxon>Bdelloidea</taxon>
        <taxon>Philodinida</taxon>
        <taxon>Philodinidae</taxon>
        <taxon>Didymodactylos</taxon>
    </lineage>
</organism>
<evidence type="ECO:0000256" key="1">
    <source>
        <dbReference type="ARBA" id="ARBA00022723"/>
    </source>
</evidence>
<dbReference type="PANTHER" id="PTHR47636:SF1">
    <property type="entry name" value="TRANSCRIPTIONAL REGULATORY PROTEIN RCO1"/>
    <property type="match status" value="1"/>
</dbReference>
<feature type="compositionally biased region" description="Basic and acidic residues" evidence="5">
    <location>
        <begin position="109"/>
        <end position="118"/>
    </location>
</feature>
<feature type="domain" description="PHD-type" evidence="7">
    <location>
        <begin position="185"/>
        <end position="235"/>
    </location>
</feature>
<dbReference type="InterPro" id="IPR052819">
    <property type="entry name" value="Chromatin_regulatory_protein"/>
</dbReference>
<dbReference type="InterPro" id="IPR001965">
    <property type="entry name" value="Znf_PHD"/>
</dbReference>
<dbReference type="PROSITE" id="PS01359">
    <property type="entry name" value="ZF_PHD_1"/>
    <property type="match status" value="1"/>
</dbReference>
<dbReference type="PANTHER" id="PTHR47636">
    <property type="entry name" value="TRANSCRIPTIONAL REGULATORY PROTEIN RCO1"/>
    <property type="match status" value="1"/>
</dbReference>
<sequence>MNTIAASNGYHTSCSITNGLSDKSTSAKPKRKKLKSRTTQSLDRETNEQKKFQKTNYIPSLADKITDSIRNSDQNKGQSSATDSLPVLFIKTTPPLIMKKPQQTTGTSSKRDNKKTEINHSSSRPLSDTVSTGRAQSSSIIHTNHSIYQNHLHHKLSPSPPVRTPTQQQQIEQHIPSLKKPHINNEYCDSCGDCYGELISCDTCPATFHLLCANPPLSREDVPSGSYYCENCILNKRNNPSSSTVLINNNSNDTNHQQKTAFAFDPKKATAKLNGGYKLDLFDIKKPSSSNNNTSNVNHIKSSKSTANESPQSPKLKPSTLSNQRPHKQNSVSNHAISHTIQSFESHEFKKRSKKKSITNTSKRKRIDDDGVLIESTAPLSAATVSVSNSYSSPPISPSKLNSSVEVLKRLLLAAKPEEFKGPAIPYDVNITNNLHPSSYLSINSVLSTMTNQSSLTNCVNVNDANDTENTSTHIWQKYCFLCRHIKSPSNIHCPLVHCDYCPLTYHLDCLNPPLTSLPKQKWMCPNHIEPILDKKLLKHYGQLTCLSEKIKLYKKFSNVQPNLIIQEFSQLRKNKKYLTLLNKNKTHLDQIQISQIPKSIKNYYKKIFDEINKQQKKKFKMNDYDDDTDDDLDDNEQIDMIEYEQNNERCQNEHNKTSTTDPYDVEVWNTIQLIIDHVTELKLYRPLIVETNTNKMNDTEKQLQKQHESTNTLNIIDRYLDTLNEPNYFHYRPIPEPIHIENNGLAALVAAASSLYEEQQQLNQPPPPTATTTAKSLNSQPKTSTTSDKLLLSNTISKPQQSSSKTILQPQTKTFQLSQHAFYRQYSKSSNHLSATTAQSDTISSLLRIPPHQTTSSSSYQPVKSILNNDQQFDNSLKVSQSNTTLSSHTLLPSCITPAPFIHSDHVYNKRTIEPQTSSNTTEINQKHEEQSQQQSVIQRYESILDLEHFRLSCTALIHTRTQQVLYLNKRNIWFGLSVSNDICLTNFNGSLTCQYVSDKHACLYYDEKINVFELLNYSEYGTIVNGFRYGLGDLSSEDEDEDEIDRSNETDNSRTIDSLSIPLQRCYCSSLPKYHSAWDGAARIDAGTVIQIGCHEFLFYRYVVR</sequence>
<keyword evidence="1" id="KW-0479">Metal-binding</keyword>
<dbReference type="Pfam" id="PF00628">
    <property type="entry name" value="PHD"/>
    <property type="match status" value="2"/>
</dbReference>
<dbReference type="PROSITE" id="PS50016">
    <property type="entry name" value="ZF_PHD_2"/>
    <property type="match status" value="2"/>
</dbReference>
<feature type="domain" description="FHA" evidence="6">
    <location>
        <begin position="974"/>
        <end position="1031"/>
    </location>
</feature>
<dbReference type="PROSITE" id="PS50006">
    <property type="entry name" value="FHA_DOMAIN"/>
    <property type="match status" value="1"/>
</dbReference>
<dbReference type="CDD" id="cd15534">
    <property type="entry name" value="PHD2_PHF12_Rco1"/>
    <property type="match status" value="1"/>
</dbReference>
<dbReference type="InterPro" id="IPR011011">
    <property type="entry name" value="Znf_FYVE_PHD"/>
</dbReference>
<dbReference type="Proteomes" id="UP000681722">
    <property type="component" value="Unassembled WGS sequence"/>
</dbReference>
<dbReference type="Proteomes" id="UP000677228">
    <property type="component" value="Unassembled WGS sequence"/>
</dbReference>
<dbReference type="InterPro" id="IPR019787">
    <property type="entry name" value="Znf_PHD-finger"/>
</dbReference>
<dbReference type="InterPro" id="IPR019786">
    <property type="entry name" value="Zinc_finger_PHD-type_CS"/>
</dbReference>
<dbReference type="InterPro" id="IPR000253">
    <property type="entry name" value="FHA_dom"/>
</dbReference>
<feature type="domain" description="PHD-type" evidence="7">
    <location>
        <begin position="477"/>
        <end position="531"/>
    </location>
</feature>
<accession>A0A813SMV2</accession>
<protein>
    <submittedName>
        <fullName evidence="9">Uncharacterized protein</fullName>
    </submittedName>
</protein>
<evidence type="ECO:0000259" key="7">
    <source>
        <dbReference type="PROSITE" id="PS50016"/>
    </source>
</evidence>
<evidence type="ECO:0000313" key="11">
    <source>
        <dbReference type="EMBL" id="CAF3587165.1"/>
    </source>
</evidence>
<dbReference type="OrthoDB" id="1919692at2759"/>
<evidence type="ECO:0000313" key="10">
    <source>
        <dbReference type="EMBL" id="CAF3495054.1"/>
    </source>
</evidence>
<name>A0A813SMV2_9BILA</name>
<feature type="region of interest" description="Disordered" evidence="5">
    <location>
        <begin position="758"/>
        <end position="811"/>
    </location>
</feature>
<evidence type="ECO:0000259" key="6">
    <source>
        <dbReference type="PROSITE" id="PS50006"/>
    </source>
</evidence>
<dbReference type="GO" id="GO:0032221">
    <property type="term" value="C:Rpd3S complex"/>
    <property type="evidence" value="ECO:0007669"/>
    <property type="project" value="TreeGrafter"/>
</dbReference>
<feature type="compositionally biased region" description="Low complexity" evidence="5">
    <location>
        <begin position="288"/>
        <end position="298"/>
    </location>
</feature>
<dbReference type="AlphaFoldDB" id="A0A813SMV2"/>
<feature type="compositionally biased region" description="Basic residues" evidence="5">
    <location>
        <begin position="349"/>
        <end position="364"/>
    </location>
</feature>
<evidence type="ECO:0000313" key="8">
    <source>
        <dbReference type="EMBL" id="CAF0722962.1"/>
    </source>
</evidence>
<dbReference type="Proteomes" id="UP000663829">
    <property type="component" value="Unassembled WGS sequence"/>
</dbReference>
<proteinExistence type="predicted"/>
<dbReference type="EMBL" id="CAJOBA010000018">
    <property type="protein sequence ID" value="CAF3495054.1"/>
    <property type="molecule type" value="Genomic_DNA"/>
</dbReference>
<dbReference type="Gene3D" id="2.30.30.1150">
    <property type="match status" value="1"/>
</dbReference>
<comment type="caution">
    <text evidence="9">The sequence shown here is derived from an EMBL/GenBank/DDBJ whole genome shotgun (WGS) entry which is preliminary data.</text>
</comment>
<evidence type="ECO:0000256" key="3">
    <source>
        <dbReference type="ARBA" id="ARBA00022833"/>
    </source>
</evidence>
<dbReference type="Proteomes" id="UP000682733">
    <property type="component" value="Unassembled WGS sequence"/>
</dbReference>